<evidence type="ECO:0000259" key="2">
    <source>
        <dbReference type="Pfam" id="PF00144"/>
    </source>
</evidence>
<dbReference type="AlphaFoldDB" id="A0A9Q0AKR4"/>
<proteinExistence type="inferred from homology"/>
<dbReference type="Gene3D" id="3.40.710.10">
    <property type="entry name" value="DD-peptidase/beta-lactamase superfamily"/>
    <property type="match status" value="1"/>
</dbReference>
<gene>
    <name evidence="3" type="ORF">JX265_010462</name>
</gene>
<evidence type="ECO:0000256" key="1">
    <source>
        <dbReference type="ARBA" id="ARBA00038215"/>
    </source>
</evidence>
<evidence type="ECO:0000313" key="3">
    <source>
        <dbReference type="EMBL" id="KAI1859459.1"/>
    </source>
</evidence>
<comment type="similarity">
    <text evidence="1">Belongs to the peptidase S12 family.</text>
</comment>
<dbReference type="SUPFAM" id="SSF56601">
    <property type="entry name" value="beta-lactamase/transpeptidase-like"/>
    <property type="match status" value="1"/>
</dbReference>
<evidence type="ECO:0000313" key="4">
    <source>
        <dbReference type="Proteomes" id="UP000829685"/>
    </source>
</evidence>
<dbReference type="PANTHER" id="PTHR46825:SF9">
    <property type="entry name" value="BETA-LACTAMASE-RELATED DOMAIN-CONTAINING PROTEIN"/>
    <property type="match status" value="1"/>
</dbReference>
<dbReference type="PANTHER" id="PTHR46825">
    <property type="entry name" value="D-ALANYL-D-ALANINE-CARBOXYPEPTIDASE/ENDOPEPTIDASE AMPH"/>
    <property type="match status" value="1"/>
</dbReference>
<accession>A0A9Q0AKR4</accession>
<keyword evidence="4" id="KW-1185">Reference proteome</keyword>
<dbReference type="Pfam" id="PF00144">
    <property type="entry name" value="Beta-lactamase"/>
    <property type="match status" value="1"/>
</dbReference>
<organism evidence="3 4">
    <name type="scientific">Neoarthrinium moseri</name>
    <dbReference type="NCBI Taxonomy" id="1658444"/>
    <lineage>
        <taxon>Eukaryota</taxon>
        <taxon>Fungi</taxon>
        <taxon>Dikarya</taxon>
        <taxon>Ascomycota</taxon>
        <taxon>Pezizomycotina</taxon>
        <taxon>Sordariomycetes</taxon>
        <taxon>Xylariomycetidae</taxon>
        <taxon>Amphisphaeriales</taxon>
        <taxon>Apiosporaceae</taxon>
        <taxon>Neoarthrinium</taxon>
    </lineage>
</organism>
<feature type="domain" description="Beta-lactamase-related" evidence="2">
    <location>
        <begin position="65"/>
        <end position="435"/>
    </location>
</feature>
<dbReference type="InterPro" id="IPR001466">
    <property type="entry name" value="Beta-lactam-related"/>
</dbReference>
<reference evidence="3" key="1">
    <citation type="submission" date="2021-03" db="EMBL/GenBank/DDBJ databases">
        <title>Revisited historic fungal species revealed as producer of novel bioactive compounds through whole genome sequencing and comparative genomics.</title>
        <authorList>
            <person name="Vignolle G.A."/>
            <person name="Hochenegger N."/>
            <person name="Mach R.L."/>
            <person name="Mach-Aigner A.R."/>
            <person name="Javad Rahimi M."/>
            <person name="Salim K.A."/>
            <person name="Chan C.M."/>
            <person name="Lim L.B.L."/>
            <person name="Cai F."/>
            <person name="Druzhinina I.S."/>
            <person name="U'Ren J.M."/>
            <person name="Derntl C."/>
        </authorList>
    </citation>
    <scope>NUCLEOTIDE SEQUENCE</scope>
    <source>
        <strain evidence="3">TUCIM 5799</strain>
    </source>
</reference>
<dbReference type="InterPro" id="IPR050491">
    <property type="entry name" value="AmpC-like"/>
</dbReference>
<name>A0A9Q0AKR4_9PEZI</name>
<dbReference type="InterPro" id="IPR012338">
    <property type="entry name" value="Beta-lactam/transpept-like"/>
</dbReference>
<dbReference type="Proteomes" id="UP000829685">
    <property type="component" value="Unassembled WGS sequence"/>
</dbReference>
<dbReference type="EMBL" id="JAFIMR010000034">
    <property type="protein sequence ID" value="KAI1859459.1"/>
    <property type="molecule type" value="Genomic_DNA"/>
</dbReference>
<protein>
    <recommendedName>
        <fullName evidence="2">Beta-lactamase-related domain-containing protein</fullName>
    </recommendedName>
</protein>
<comment type="caution">
    <text evidence="3">The sequence shown here is derived from an EMBL/GenBank/DDBJ whole genome shotgun (WGS) entry which is preliminary data.</text>
</comment>
<sequence>MITLVNRLRSTFWPRTGQPTAEANDQREDVLVKNQDRTLLGPESPVALQLDRLQGDIEKIRELCKVSSICYAVFHRGHFLDGSVGLCDRENSRSPDRHTLYTLCSISKTFVAACIGILVEERKVEWTDTLEKLLPEYLPPGDDKRVSTEATLNDFFRHSSGLGNPVVTWLGPKGKVLVAEKGFIELLNDTPVGPFRSHWEYSNIGIGMMALIVQKVSGQRFADFLRERILRPLGMDDTAVSKSDVLESCNTAHPYVQLGDAKWVKVEHEWTSEDHTPILGMIGIRSSVKDLTIWGIATMAAQKYTPFESSRQEIEVPFSKSPIQNPLRQMRAILDDWYWTRPHEDPHQNTSQYHLSWMKVEMPSMMTHWGSYNSKLADNAELRDQSYIDQHILGQHSPRQKLIKSVGLGYCCANTLQLYPDSGSVIVVLSNGLNLGDAADFTASILSQDIFKLTPSVDILGMAKDECGERLRIYEKMMAKWEQHRDVSEPESSLDDYIGDYRLLGLTLSVRRSPKLRTLELCFNNREEIVQSLEYYNKDKYSYMPRSRDEWLRGAWLDWDYYLVGILDFVRDAKNQVTGVKWMYNDWTPAVFFKRA</sequence>